<keyword evidence="4" id="KW-1185">Reference proteome</keyword>
<name>A0ABP3QFV3_9PROT</name>
<dbReference type="EMBL" id="BAAADD010000014">
    <property type="protein sequence ID" value="GAA0588436.1"/>
    <property type="molecule type" value="Genomic_DNA"/>
</dbReference>
<protein>
    <recommendedName>
        <fullName evidence="2">Putative auto-transporter adhesin head GIN domain-containing protein</fullName>
    </recommendedName>
</protein>
<proteinExistence type="predicted"/>
<evidence type="ECO:0000259" key="2">
    <source>
        <dbReference type="Pfam" id="PF10988"/>
    </source>
</evidence>
<gene>
    <name evidence="3" type="ORF">GCM10008942_41780</name>
</gene>
<reference evidence="4" key="1">
    <citation type="journal article" date="2019" name="Int. J. Syst. Evol. Microbiol.">
        <title>The Global Catalogue of Microorganisms (GCM) 10K type strain sequencing project: providing services to taxonomists for standard genome sequencing and annotation.</title>
        <authorList>
            <consortium name="The Broad Institute Genomics Platform"/>
            <consortium name="The Broad Institute Genome Sequencing Center for Infectious Disease"/>
            <person name="Wu L."/>
            <person name="Ma J."/>
        </authorList>
    </citation>
    <scope>NUCLEOTIDE SEQUENCE [LARGE SCALE GENOMIC DNA]</scope>
    <source>
        <strain evidence="4">JCM 15089</strain>
    </source>
</reference>
<feature type="domain" description="Putative auto-transporter adhesin head GIN" evidence="2">
    <location>
        <begin position="44"/>
        <end position="224"/>
    </location>
</feature>
<dbReference type="RefSeq" id="WP_166934733.1">
    <property type="nucleotide sequence ID" value="NZ_BAAADD010000014.1"/>
</dbReference>
<dbReference type="Proteomes" id="UP001499951">
    <property type="component" value="Unassembled WGS sequence"/>
</dbReference>
<evidence type="ECO:0000313" key="4">
    <source>
        <dbReference type="Proteomes" id="UP001499951"/>
    </source>
</evidence>
<dbReference type="Pfam" id="PF10988">
    <property type="entry name" value="DUF2807"/>
    <property type="match status" value="1"/>
</dbReference>
<dbReference type="Gene3D" id="2.160.20.120">
    <property type="match status" value="2"/>
</dbReference>
<organism evidence="3 4">
    <name type="scientific">Rhizomicrobium electricum</name>
    <dbReference type="NCBI Taxonomy" id="480070"/>
    <lineage>
        <taxon>Bacteria</taxon>
        <taxon>Pseudomonadati</taxon>
        <taxon>Pseudomonadota</taxon>
        <taxon>Alphaproteobacteria</taxon>
        <taxon>Micropepsales</taxon>
        <taxon>Micropepsaceae</taxon>
        <taxon>Rhizomicrobium</taxon>
    </lineage>
</organism>
<dbReference type="InterPro" id="IPR021255">
    <property type="entry name" value="DUF2807"/>
</dbReference>
<evidence type="ECO:0000256" key="1">
    <source>
        <dbReference type="SAM" id="SignalP"/>
    </source>
</evidence>
<keyword evidence="1" id="KW-0732">Signal</keyword>
<sequence length="302" mass="30728">MRISSLLIGASLAAALTLPALAADGWINGSWQTYDARALKMDSVVGTVRIDVKDSGPMAIQVSGLPDRVKRVHVSTSGGTLKVESEMVGSVWDWRHWFDFRGVNSNPGQLQIHIAVPRGSAVDVEETAGNVTIGNTMGPLKFEVQGYTESSVGNVASAKLDMAGAGKLTVGNVYGPVEIDSAGSGNIRIGDVARIKADIAGSGSIAVGAVNGPIDVDIAGSGDFSAGTVRGGVKTSIAGSGSVTIAGGEADPFKVEIMGSGNVSFGGMAVNPKIEAMGSGSVRIKAYRGNLQNDGAKLNIGG</sequence>
<feature type="signal peptide" evidence="1">
    <location>
        <begin position="1"/>
        <end position="22"/>
    </location>
</feature>
<feature type="chain" id="PRO_5046925459" description="Putative auto-transporter adhesin head GIN domain-containing protein" evidence="1">
    <location>
        <begin position="23"/>
        <end position="302"/>
    </location>
</feature>
<evidence type="ECO:0000313" key="3">
    <source>
        <dbReference type="EMBL" id="GAA0588436.1"/>
    </source>
</evidence>
<comment type="caution">
    <text evidence="3">The sequence shown here is derived from an EMBL/GenBank/DDBJ whole genome shotgun (WGS) entry which is preliminary data.</text>
</comment>
<accession>A0ABP3QFV3</accession>